<evidence type="ECO:0000259" key="13">
    <source>
        <dbReference type="Pfam" id="PF00685"/>
    </source>
</evidence>
<dbReference type="Gene3D" id="3.40.50.300">
    <property type="entry name" value="P-loop containing nucleotide triphosphate hydrolases"/>
    <property type="match status" value="1"/>
</dbReference>
<feature type="domain" description="Heparan sulphate-N-deacetylase deacetylase" evidence="14">
    <location>
        <begin position="1"/>
        <end position="132"/>
    </location>
</feature>
<name>A0A914VHE5_9BILA</name>
<feature type="disulfide bond" evidence="12">
    <location>
        <begin position="438"/>
        <end position="448"/>
    </location>
</feature>
<feature type="active site" description="For sulfotransferase activity" evidence="10">
    <location>
        <position position="233"/>
    </location>
</feature>
<dbReference type="EC" id="2.8.2.8" evidence="4"/>
<dbReference type="PANTHER" id="PTHR10605">
    <property type="entry name" value="HEPARAN SULFATE SULFOTRANSFERASE"/>
    <property type="match status" value="1"/>
</dbReference>
<dbReference type="Pfam" id="PF00685">
    <property type="entry name" value="Sulfotransfer_1"/>
    <property type="match status" value="1"/>
</dbReference>
<dbReference type="InterPro" id="IPR000863">
    <property type="entry name" value="Sulfotransferase_dom"/>
</dbReference>
<dbReference type="InterPro" id="IPR037359">
    <property type="entry name" value="NST/OST"/>
</dbReference>
<feature type="binding site" evidence="11">
    <location>
        <position position="437"/>
    </location>
    <ligand>
        <name>3'-phosphoadenylyl sulfate</name>
        <dbReference type="ChEBI" id="CHEBI:58339"/>
    </ligand>
</feature>
<dbReference type="InterPro" id="IPR021930">
    <property type="entry name" value="Heparan_SO4_deacetylase_dom"/>
</dbReference>
<evidence type="ECO:0000256" key="4">
    <source>
        <dbReference type="ARBA" id="ARBA00012979"/>
    </source>
</evidence>
<evidence type="ECO:0000256" key="7">
    <source>
        <dbReference type="ARBA" id="ARBA00023157"/>
    </source>
</evidence>
<feature type="binding site" evidence="11">
    <location>
        <position position="332"/>
    </location>
    <ligand>
        <name>3'-phosphoadenylyl sulfate</name>
        <dbReference type="ChEBI" id="CHEBI:58339"/>
    </ligand>
</feature>
<comment type="similarity">
    <text evidence="3">Belongs to the sulfotransferase 1 family. NDST subfamily.</text>
</comment>
<organism evidence="15 16">
    <name type="scientific">Plectus sambesii</name>
    <dbReference type="NCBI Taxonomy" id="2011161"/>
    <lineage>
        <taxon>Eukaryota</taxon>
        <taxon>Metazoa</taxon>
        <taxon>Ecdysozoa</taxon>
        <taxon>Nematoda</taxon>
        <taxon>Chromadorea</taxon>
        <taxon>Plectida</taxon>
        <taxon>Plectina</taxon>
        <taxon>Plectoidea</taxon>
        <taxon>Plectidae</taxon>
        <taxon>Plectus</taxon>
    </lineage>
</organism>
<dbReference type="GO" id="GO:0016787">
    <property type="term" value="F:hydrolase activity"/>
    <property type="evidence" value="ECO:0007669"/>
    <property type="project" value="UniProtKB-KW"/>
</dbReference>
<comment type="pathway">
    <text evidence="2">Glycan metabolism; heparan sulfate biosynthesis.</text>
</comment>
<dbReference type="SUPFAM" id="SSF52540">
    <property type="entry name" value="P-loop containing nucleoside triphosphate hydrolases"/>
    <property type="match status" value="1"/>
</dbReference>
<keyword evidence="5" id="KW-0808">Transferase</keyword>
<keyword evidence="8" id="KW-0325">Glycoprotein</keyword>
<evidence type="ECO:0000256" key="1">
    <source>
        <dbReference type="ARBA" id="ARBA00004841"/>
    </source>
</evidence>
<keyword evidence="6" id="KW-0378">Hydrolase</keyword>
<proteinExistence type="inferred from homology"/>
<dbReference type="Pfam" id="PF12062">
    <property type="entry name" value="HSNSD-CE"/>
    <property type="match status" value="1"/>
</dbReference>
<dbReference type="WBParaSite" id="PSAMB.scaffold1996size26166.g15863.t1">
    <property type="protein sequence ID" value="PSAMB.scaffold1996size26166.g15863.t1"/>
    <property type="gene ID" value="PSAMB.scaffold1996size26166.g15863"/>
</dbReference>
<keyword evidence="7 12" id="KW-1015">Disulfide bond</keyword>
<evidence type="ECO:0000256" key="3">
    <source>
        <dbReference type="ARBA" id="ARBA00010420"/>
    </source>
</evidence>
<evidence type="ECO:0000256" key="11">
    <source>
        <dbReference type="PIRSR" id="PIRSR637359-2"/>
    </source>
</evidence>
<feature type="domain" description="Sulfotransferase" evidence="13">
    <location>
        <begin position="225"/>
        <end position="463"/>
    </location>
</feature>
<evidence type="ECO:0000256" key="2">
    <source>
        <dbReference type="ARBA" id="ARBA00005093"/>
    </source>
</evidence>
<evidence type="ECO:0000256" key="8">
    <source>
        <dbReference type="ARBA" id="ARBA00023180"/>
    </source>
</evidence>
<accession>A0A914VHE5</accession>
<keyword evidence="9" id="KW-0511">Multifunctional enzyme</keyword>
<evidence type="ECO:0000313" key="16">
    <source>
        <dbReference type="WBParaSite" id="PSAMB.scaffold1996size26166.g15863.t1"/>
    </source>
</evidence>
<dbReference type="AlphaFoldDB" id="A0A914VHE5"/>
<dbReference type="PANTHER" id="PTHR10605:SF56">
    <property type="entry name" value="BIFUNCTIONAL HEPARAN SULFATE N-DEACETYLASE_N-SULFOTRANSFERASE"/>
    <property type="match status" value="1"/>
</dbReference>
<dbReference type="Proteomes" id="UP000887566">
    <property type="component" value="Unplaced"/>
</dbReference>
<dbReference type="GO" id="GO:0019213">
    <property type="term" value="F:deacetylase activity"/>
    <property type="evidence" value="ECO:0007669"/>
    <property type="project" value="TreeGrafter"/>
</dbReference>
<reference evidence="16" key="1">
    <citation type="submission" date="2022-11" db="UniProtKB">
        <authorList>
            <consortium name="WormBaseParasite"/>
        </authorList>
    </citation>
    <scope>IDENTIFICATION</scope>
</reference>
<sequence>QFVWFPHMWRHNHAHRHNLTYLEAIMTQNRLFAEMYKLPIMYNYSVAPHHAGVYPVHEPLFEAWRRVWNIRVTCTEEYPHFRPASRRRGFVYRGIMVLPRQTCGLYTHTLLFSAYPGGHAALTKSIQGGEIFFSIIYNPFALFMTHQQNYGNDRLAIYTFENAVRFVNCWTNIKLKWMDPLKMGIAYFQRFPDERTPVWGNPCSDPRHLEILSSDFNCSQLALPNAVIVGPQKTGSTALYAFLKLHPNVQSNVENNVTYEEPQFFGGKAYLNGLDWYLNQFPFDSGVEGQQVLFEKSATYFDSPDAPRQMNALIDEAKLIIILINPAKRAYSWYQHMIAHKDPIAMKYSFAQVLAATDNDSERKLWKLRQRCIAPGRYAHHLDRWLEYYSPNRLLIVDGEQLKDDPVPVMNDVQQFLGLPLIDYKQLLKFNEHKGFYCSQAEGNKTKCLGKSKGRGYEPMGAELTDSLAKLYLQDNIALHKMITKMGWRTPRWLQEQLVKLS</sequence>
<keyword evidence="15" id="KW-1185">Reference proteome</keyword>
<evidence type="ECO:0000256" key="10">
    <source>
        <dbReference type="PIRSR" id="PIRSR637359-1"/>
    </source>
</evidence>
<dbReference type="InterPro" id="IPR027417">
    <property type="entry name" value="P-loop_NTPase"/>
</dbReference>
<evidence type="ECO:0000256" key="6">
    <source>
        <dbReference type="ARBA" id="ARBA00022801"/>
    </source>
</evidence>
<evidence type="ECO:0000313" key="15">
    <source>
        <dbReference type="Proteomes" id="UP000887566"/>
    </source>
</evidence>
<dbReference type="GO" id="GO:0000139">
    <property type="term" value="C:Golgi membrane"/>
    <property type="evidence" value="ECO:0007669"/>
    <property type="project" value="UniProtKB-SubCell"/>
</dbReference>
<dbReference type="GO" id="GO:0015016">
    <property type="term" value="F:heparan sulfate N-sulfotransferase activity"/>
    <property type="evidence" value="ECO:0007669"/>
    <property type="project" value="UniProtKB-EC"/>
</dbReference>
<comment type="pathway">
    <text evidence="1">Glycan metabolism; heparin biosynthesis.</text>
</comment>
<feature type="binding site" evidence="11">
    <location>
        <begin position="453"/>
        <end position="457"/>
    </location>
    <ligand>
        <name>3'-phosphoadenylyl sulfate</name>
        <dbReference type="ChEBI" id="CHEBI:58339"/>
    </ligand>
</feature>
<evidence type="ECO:0000256" key="9">
    <source>
        <dbReference type="ARBA" id="ARBA00023268"/>
    </source>
</evidence>
<evidence type="ECO:0000256" key="12">
    <source>
        <dbReference type="PIRSR" id="PIRSR637359-3"/>
    </source>
</evidence>
<evidence type="ECO:0000259" key="14">
    <source>
        <dbReference type="Pfam" id="PF12062"/>
    </source>
</evidence>
<protein>
    <recommendedName>
        <fullName evidence="4">[heparan sulfate]-glucosamine N-sulfotransferase</fullName>
        <ecNumber evidence="4">2.8.2.8</ecNumber>
    </recommendedName>
</protein>
<evidence type="ECO:0000256" key="5">
    <source>
        <dbReference type="ARBA" id="ARBA00022679"/>
    </source>
</evidence>